<feature type="compositionally biased region" description="Low complexity" evidence="1">
    <location>
        <begin position="240"/>
        <end position="261"/>
    </location>
</feature>
<proteinExistence type="predicted"/>
<keyword evidence="3" id="KW-1185">Reference proteome</keyword>
<dbReference type="EMBL" id="JARKIB010000683">
    <property type="protein sequence ID" value="KAJ7694685.1"/>
    <property type="molecule type" value="Genomic_DNA"/>
</dbReference>
<reference evidence="2" key="1">
    <citation type="submission" date="2023-03" db="EMBL/GenBank/DDBJ databases">
        <title>Massive genome expansion in bonnet fungi (Mycena s.s.) driven by repeated elements and novel gene families across ecological guilds.</title>
        <authorList>
            <consortium name="Lawrence Berkeley National Laboratory"/>
            <person name="Harder C.B."/>
            <person name="Miyauchi S."/>
            <person name="Viragh M."/>
            <person name="Kuo A."/>
            <person name="Thoen E."/>
            <person name="Andreopoulos B."/>
            <person name="Lu D."/>
            <person name="Skrede I."/>
            <person name="Drula E."/>
            <person name="Henrissat B."/>
            <person name="Morin E."/>
            <person name="Kohler A."/>
            <person name="Barry K."/>
            <person name="LaButti K."/>
            <person name="Morin E."/>
            <person name="Salamov A."/>
            <person name="Lipzen A."/>
            <person name="Mereny Z."/>
            <person name="Hegedus B."/>
            <person name="Baldrian P."/>
            <person name="Stursova M."/>
            <person name="Weitz H."/>
            <person name="Taylor A."/>
            <person name="Grigoriev I.V."/>
            <person name="Nagy L.G."/>
            <person name="Martin F."/>
            <person name="Kauserud H."/>
        </authorList>
    </citation>
    <scope>NUCLEOTIDE SEQUENCE</scope>
    <source>
        <strain evidence="2">CBHHK182m</strain>
    </source>
</reference>
<dbReference type="AlphaFoldDB" id="A0AAD7DLS9"/>
<evidence type="ECO:0000313" key="2">
    <source>
        <dbReference type="EMBL" id="KAJ7694685.1"/>
    </source>
</evidence>
<feature type="region of interest" description="Disordered" evidence="1">
    <location>
        <begin position="1"/>
        <end position="30"/>
    </location>
</feature>
<sequence length="457" mass="48867">FSGFRRKSVAKAPGNGPVDPAGLRRNPWRTSSITMCQRPPLANDIHRRPTVSANELSSGGYITVLLASPSCFHPVHPERAPRQRGRASKQYSATESVASGSASLSISAPAFPPHPPTSAFLPAGPSTDWSSTHTALPSIPYYPPPAPTQNFWGNDTFLPTAFTHPVGYAPNLPQQVFHSYSGGAWQQTSETNPYAAPPPILDDWLMRELMSASSGTELNFPSTLMICSSRASTPFSGATSSIGSWDSWPSTSSSGSSRFSSVDPGDMSEACGLSSLDPEDARRFVDNDTELRFAEDAPGPKVSRYYVHIVQSIAAFFPDRAEPSISEQRGGMIDALLLQNENTAVGGCCKSGRALQVLAKYLENDLNAQKSGIYLQLRQLGIGHLGLPKTSEVAEAEKWFARKNKEMGKPVVGITEITAGSGCRCARTQAADTGTLLRLPNSGRHHAAVRGGSPPLA</sequence>
<comment type="caution">
    <text evidence="2">The sequence shown here is derived from an EMBL/GenBank/DDBJ whole genome shotgun (WGS) entry which is preliminary data.</text>
</comment>
<name>A0AAD7DLS9_9AGAR</name>
<feature type="region of interest" description="Disordered" evidence="1">
    <location>
        <begin position="239"/>
        <end position="262"/>
    </location>
</feature>
<evidence type="ECO:0000313" key="3">
    <source>
        <dbReference type="Proteomes" id="UP001215598"/>
    </source>
</evidence>
<organism evidence="2 3">
    <name type="scientific">Mycena metata</name>
    <dbReference type="NCBI Taxonomy" id="1033252"/>
    <lineage>
        <taxon>Eukaryota</taxon>
        <taxon>Fungi</taxon>
        <taxon>Dikarya</taxon>
        <taxon>Basidiomycota</taxon>
        <taxon>Agaricomycotina</taxon>
        <taxon>Agaricomycetes</taxon>
        <taxon>Agaricomycetidae</taxon>
        <taxon>Agaricales</taxon>
        <taxon>Marasmiineae</taxon>
        <taxon>Mycenaceae</taxon>
        <taxon>Mycena</taxon>
    </lineage>
</organism>
<accession>A0AAD7DLS9</accession>
<gene>
    <name evidence="2" type="ORF">B0H16DRAFT_1845051</name>
</gene>
<feature type="non-terminal residue" evidence="2">
    <location>
        <position position="457"/>
    </location>
</feature>
<protein>
    <submittedName>
        <fullName evidence="2">Uncharacterized protein</fullName>
    </submittedName>
</protein>
<dbReference type="Proteomes" id="UP001215598">
    <property type="component" value="Unassembled WGS sequence"/>
</dbReference>
<feature type="region of interest" description="Disordered" evidence="1">
    <location>
        <begin position="73"/>
        <end position="95"/>
    </location>
</feature>
<evidence type="ECO:0000256" key="1">
    <source>
        <dbReference type="SAM" id="MobiDB-lite"/>
    </source>
</evidence>